<evidence type="ECO:0000313" key="4">
    <source>
        <dbReference type="Proteomes" id="UP000247078"/>
    </source>
</evidence>
<organism evidence="3 4">
    <name type="scientific">Paenibacillus pabuli</name>
    <dbReference type="NCBI Taxonomy" id="1472"/>
    <lineage>
        <taxon>Bacteria</taxon>
        <taxon>Bacillati</taxon>
        <taxon>Bacillota</taxon>
        <taxon>Bacilli</taxon>
        <taxon>Bacillales</taxon>
        <taxon>Paenibacillaceae</taxon>
        <taxon>Paenibacillus</taxon>
    </lineage>
</organism>
<dbReference type="RefSeq" id="WP_110000816.1">
    <property type="nucleotide sequence ID" value="NZ_QGTZ01000009.1"/>
</dbReference>
<accession>A0A855XUF7</accession>
<dbReference type="InterPro" id="IPR054738">
    <property type="entry name" value="Siphovirus-type_tail_C"/>
</dbReference>
<dbReference type="InterPro" id="IPR008841">
    <property type="entry name" value="Siphovirus-type_tail_N"/>
</dbReference>
<feature type="domain" description="Siphovirus-type tail component C-terminal" evidence="2">
    <location>
        <begin position="175"/>
        <end position="282"/>
    </location>
</feature>
<dbReference type="EMBL" id="QGTZ01000009">
    <property type="protein sequence ID" value="PWW37403.1"/>
    <property type="molecule type" value="Genomic_DNA"/>
</dbReference>
<name>A0A855XUF7_9BACL</name>
<dbReference type="Proteomes" id="UP000247078">
    <property type="component" value="Unassembled WGS sequence"/>
</dbReference>
<dbReference type="Pfam" id="PF05709">
    <property type="entry name" value="Sipho_tail"/>
    <property type="match status" value="1"/>
</dbReference>
<reference evidence="3 4" key="1">
    <citation type="submission" date="2018-05" db="EMBL/GenBank/DDBJ databases">
        <title>Freshwater and sediment microbial communities from various areas in North America, analyzing microbe dynamics in response to fracking.</title>
        <authorList>
            <person name="Lamendella R."/>
        </authorList>
    </citation>
    <scope>NUCLEOTIDE SEQUENCE [LARGE SCALE GENOMIC DNA]</scope>
    <source>
        <strain evidence="3 4">DB-3</strain>
    </source>
</reference>
<evidence type="ECO:0000259" key="2">
    <source>
        <dbReference type="Pfam" id="PF22768"/>
    </source>
</evidence>
<dbReference type="AlphaFoldDB" id="A0A855XUF7"/>
<dbReference type="Pfam" id="PF22768">
    <property type="entry name" value="SPP1_Dit"/>
    <property type="match status" value="1"/>
</dbReference>
<gene>
    <name evidence="3" type="ORF">DET56_109290</name>
</gene>
<sequence>METVLFINSQGEKFFLGTSKPFYLKTIDGIAGVPSNLLSTKSPYQDGTSFVDMMLADRPISMVGGIIAKNQYELYKYRREITRILNPKLGLGTLIYTNPYRNYAIQAVAEGAPQFNDRIVVNQPFTINLVCPDPYFTDVEPQEQALRYESGGFRFPLHLPTQFAKLGFTGSFSNDGDVSTPVEIQYKGPALNPIITNETTGEFIKVNYNLTSSDVLIINTAFGKKRVEILNNDGTRTNVFHWIDLSSTFFQLIPGENILKYGSEREGDVVSAVVTILWNNRYGGV</sequence>
<proteinExistence type="predicted"/>
<feature type="domain" description="Siphovirus-type tail component RIFT-related" evidence="1">
    <location>
        <begin position="11"/>
        <end position="131"/>
    </location>
</feature>
<evidence type="ECO:0000259" key="1">
    <source>
        <dbReference type="Pfam" id="PF05709"/>
    </source>
</evidence>
<comment type="caution">
    <text evidence="3">The sequence shown here is derived from an EMBL/GenBank/DDBJ whole genome shotgun (WGS) entry which is preliminary data.</text>
</comment>
<dbReference type="Gene3D" id="2.40.30.200">
    <property type="match status" value="1"/>
</dbReference>
<dbReference type="Gene3D" id="2.60.120.860">
    <property type="match status" value="1"/>
</dbReference>
<protein>
    <submittedName>
        <fullName evidence="3">Phage-related protein</fullName>
    </submittedName>
</protein>
<evidence type="ECO:0000313" key="3">
    <source>
        <dbReference type="EMBL" id="PWW37403.1"/>
    </source>
</evidence>